<proteinExistence type="predicted"/>
<protein>
    <submittedName>
        <fullName evidence="2">MarR family transcriptional regulator</fullName>
    </submittedName>
</protein>
<organism evidence="2 3">
    <name type="scientific">Sphingobium yanoikuyae</name>
    <name type="common">Sphingomonas yanoikuyae</name>
    <dbReference type="NCBI Taxonomy" id="13690"/>
    <lineage>
        <taxon>Bacteria</taxon>
        <taxon>Pseudomonadati</taxon>
        <taxon>Pseudomonadota</taxon>
        <taxon>Alphaproteobacteria</taxon>
        <taxon>Sphingomonadales</taxon>
        <taxon>Sphingomonadaceae</taxon>
        <taxon>Sphingobium</taxon>
    </lineage>
</organism>
<dbReference type="Pfam" id="PF09952">
    <property type="entry name" value="AbiEi_2"/>
    <property type="match status" value="1"/>
</dbReference>
<evidence type="ECO:0000313" key="2">
    <source>
        <dbReference type="EMBL" id="RSU54803.1"/>
    </source>
</evidence>
<dbReference type="RefSeq" id="WP_125999384.1">
    <property type="nucleotide sequence ID" value="NZ_QRAL01000026.1"/>
</dbReference>
<dbReference type="EMBL" id="QRAL01000026">
    <property type="protein sequence ID" value="RSU54803.1"/>
    <property type="molecule type" value="Genomic_DNA"/>
</dbReference>
<gene>
    <name evidence="2" type="ORF">DAH51_19185</name>
</gene>
<dbReference type="GO" id="GO:0003700">
    <property type="term" value="F:DNA-binding transcription factor activity"/>
    <property type="evidence" value="ECO:0007669"/>
    <property type="project" value="InterPro"/>
</dbReference>
<dbReference type="InterPro" id="IPR000835">
    <property type="entry name" value="HTH_MarR-typ"/>
</dbReference>
<dbReference type="InterPro" id="IPR019238">
    <property type="entry name" value="AbiEi_2"/>
</dbReference>
<dbReference type="Pfam" id="PF12802">
    <property type="entry name" value="MarR_2"/>
    <property type="match status" value="1"/>
</dbReference>
<accession>A0A430BQ45</accession>
<dbReference type="SUPFAM" id="SSF46785">
    <property type="entry name" value="Winged helix' DNA-binding domain"/>
    <property type="match status" value="1"/>
</dbReference>
<evidence type="ECO:0000313" key="3">
    <source>
        <dbReference type="Proteomes" id="UP000287401"/>
    </source>
</evidence>
<dbReference type="AlphaFoldDB" id="A0A430BQ45"/>
<dbReference type="InterPro" id="IPR036390">
    <property type="entry name" value="WH_DNA-bd_sf"/>
</dbReference>
<reference evidence="2 3" key="1">
    <citation type="submission" date="2018-07" db="EMBL/GenBank/DDBJ databases">
        <title>Genomic and Epidemiologic Investigation of an Indolent Hospital Outbreak.</title>
        <authorList>
            <person name="Johnson R.C."/>
            <person name="Deming C."/>
            <person name="Conlan S."/>
            <person name="Zellmer C.J."/>
            <person name="Michelin A.V."/>
            <person name="Lee-Lin S."/>
            <person name="Thomas P.J."/>
            <person name="Park M."/>
            <person name="Weingarten R.A."/>
            <person name="Less J."/>
            <person name="Dekker J.P."/>
            <person name="Frank K.M."/>
            <person name="Musser K.A."/>
            <person name="Mcquiston J.R."/>
            <person name="Henderson D.K."/>
            <person name="Lau A.F."/>
            <person name="Palmore T.N."/>
            <person name="Segre J.A."/>
        </authorList>
    </citation>
    <scope>NUCLEOTIDE SEQUENCE [LARGE SCALE GENOMIC DNA]</scope>
    <source>
        <strain evidence="2 3">SK-NIH.Env6_1116</strain>
    </source>
</reference>
<name>A0A430BQ45_SPHYA</name>
<sequence>MLKYETEERELLDGLIGAIGTLPDGHAEIDGLEVAIGPRGRVDALVDAQIGGQAVQLLVETKREAFPRDVRETVWQLRNHLAHMPADREILPFFIARAISPGARDILREERVGFYDLGGSLYIPARHAFVYVDRPVPKKNAKSFGSMFQGQKARVVQAVLDRRSEWLSVKELAESTEVSPATVSATLTELERREWVDVEGAGPSKLRRLRSAKTLIDAWSSYSTDQKPPKLARYYVPGNNALELAQQLDRACRDADAAYAVTAEAAAQLYAPYLSSISQVKCRIEPGRRQEEALERLNARPVSEGWNLGLLETRARGDVTVAESIQDVRLASPLQVYLDLLQGSGRSREMAAHLRSERLDA</sequence>
<comment type="caution">
    <text evidence="2">The sequence shown here is derived from an EMBL/GenBank/DDBJ whole genome shotgun (WGS) entry which is preliminary data.</text>
</comment>
<dbReference type="InterPro" id="IPR036388">
    <property type="entry name" value="WH-like_DNA-bd_sf"/>
</dbReference>
<dbReference type="Gene3D" id="1.10.10.10">
    <property type="entry name" value="Winged helix-like DNA-binding domain superfamily/Winged helix DNA-binding domain"/>
    <property type="match status" value="1"/>
</dbReference>
<evidence type="ECO:0000259" key="1">
    <source>
        <dbReference type="Pfam" id="PF12802"/>
    </source>
</evidence>
<feature type="domain" description="HTH marR-type" evidence="1">
    <location>
        <begin position="154"/>
        <end position="200"/>
    </location>
</feature>
<dbReference type="Proteomes" id="UP000287401">
    <property type="component" value="Unassembled WGS sequence"/>
</dbReference>